<dbReference type="PANTHER" id="PTHR39162:SF1">
    <property type="entry name" value="SPORULATION PROTEIN YTFJ"/>
    <property type="match status" value="1"/>
</dbReference>
<comment type="caution">
    <text evidence="2">The sequence shown here is derived from an EMBL/GenBank/DDBJ whole genome shotgun (WGS) entry which is preliminary data.</text>
</comment>
<reference evidence="2" key="2">
    <citation type="submission" date="2021-04" db="EMBL/GenBank/DDBJ databases">
        <authorList>
            <person name="Gilroy R."/>
        </authorList>
    </citation>
    <scope>NUCLEOTIDE SEQUENCE</scope>
    <source>
        <strain evidence="2">CHK185-1770</strain>
    </source>
</reference>
<name>A0A9D2SFY1_9FIRM</name>
<dbReference type="PIRSF" id="PIRSF021377">
    <property type="entry name" value="YtfJ"/>
    <property type="match status" value="1"/>
</dbReference>
<evidence type="ECO:0000313" key="2">
    <source>
        <dbReference type="EMBL" id="HJB98206.1"/>
    </source>
</evidence>
<accession>A0A9D2SFY1</accession>
<organism evidence="2 3">
    <name type="scientific">Candidatus Acutalibacter pullicola</name>
    <dbReference type="NCBI Taxonomy" id="2838417"/>
    <lineage>
        <taxon>Bacteria</taxon>
        <taxon>Bacillati</taxon>
        <taxon>Bacillota</taxon>
        <taxon>Clostridia</taxon>
        <taxon>Eubacteriales</taxon>
        <taxon>Acutalibacteraceae</taxon>
        <taxon>Acutalibacter</taxon>
    </lineage>
</organism>
<dbReference type="AlphaFoldDB" id="A0A9D2SFY1"/>
<dbReference type="Pfam" id="PF09579">
    <property type="entry name" value="Spore_YtfJ"/>
    <property type="match status" value="1"/>
</dbReference>
<reference evidence="2" key="1">
    <citation type="journal article" date="2021" name="PeerJ">
        <title>Extensive microbial diversity within the chicken gut microbiome revealed by metagenomics and culture.</title>
        <authorList>
            <person name="Gilroy R."/>
            <person name="Ravi A."/>
            <person name="Getino M."/>
            <person name="Pursley I."/>
            <person name="Horton D.L."/>
            <person name="Alikhan N.F."/>
            <person name="Baker D."/>
            <person name="Gharbi K."/>
            <person name="Hall N."/>
            <person name="Watson M."/>
            <person name="Adriaenssens E.M."/>
            <person name="Foster-Nyarko E."/>
            <person name="Jarju S."/>
            <person name="Secka A."/>
            <person name="Antonio M."/>
            <person name="Oren A."/>
            <person name="Chaudhuri R.R."/>
            <person name="La Ragione R."/>
            <person name="Hildebrand F."/>
            <person name="Pallen M.J."/>
        </authorList>
    </citation>
    <scope>NUCLEOTIDE SEQUENCE</scope>
    <source>
        <strain evidence="2">CHK185-1770</strain>
    </source>
</reference>
<gene>
    <name evidence="2" type="primary">ytfJ</name>
    <name evidence="2" type="ORF">H9710_06465</name>
</gene>
<dbReference type="PANTHER" id="PTHR39162">
    <property type="entry name" value="GLL3345 PROTEIN"/>
    <property type="match status" value="1"/>
</dbReference>
<feature type="compositionally biased region" description="Basic and acidic residues" evidence="1">
    <location>
        <begin position="123"/>
        <end position="136"/>
    </location>
</feature>
<dbReference type="InterPro" id="IPR014229">
    <property type="entry name" value="Spore_YtfJ"/>
</dbReference>
<sequence length="153" mass="16148">MSDNQVNHLLGTTMDKIKQMVDVNTVIGNPVTTPDGTTVIPVSRVSYGFASGGTDLPSKTQPSGGLFAGGSGAGITISPIAFLTIREGHVRVLQIEPYLSSVDRALEKVPDVVDKISALFQKDEKDSFPPEKKAEETPLTDGVEQGGEPAPDL</sequence>
<evidence type="ECO:0000256" key="1">
    <source>
        <dbReference type="SAM" id="MobiDB-lite"/>
    </source>
</evidence>
<dbReference type="Proteomes" id="UP000826793">
    <property type="component" value="Unassembled WGS sequence"/>
</dbReference>
<proteinExistence type="predicted"/>
<feature type="region of interest" description="Disordered" evidence="1">
    <location>
        <begin position="123"/>
        <end position="153"/>
    </location>
</feature>
<evidence type="ECO:0000313" key="3">
    <source>
        <dbReference type="Proteomes" id="UP000826793"/>
    </source>
</evidence>
<protein>
    <submittedName>
        <fullName evidence="2">GerW family sporulation protein</fullName>
    </submittedName>
</protein>
<dbReference type="EMBL" id="DWXG01000049">
    <property type="protein sequence ID" value="HJB98206.1"/>
    <property type="molecule type" value="Genomic_DNA"/>
</dbReference>
<dbReference type="NCBIfam" id="TIGR02874">
    <property type="entry name" value="spore_ytfJ"/>
    <property type="match status" value="1"/>
</dbReference>